<feature type="transmembrane region" description="Helical" evidence="2">
    <location>
        <begin position="160"/>
        <end position="180"/>
    </location>
</feature>
<evidence type="ECO:0000259" key="3">
    <source>
        <dbReference type="PROSITE" id="PS50191"/>
    </source>
</evidence>
<feature type="transmembrane region" description="Helical" evidence="2">
    <location>
        <begin position="104"/>
        <end position="126"/>
    </location>
</feature>
<gene>
    <name evidence="4" type="ORF">Pmar_PMAR009892</name>
</gene>
<dbReference type="EMBL" id="GG673116">
    <property type="protein sequence ID" value="EER15775.1"/>
    <property type="molecule type" value="Genomic_DNA"/>
</dbReference>
<evidence type="ECO:0000313" key="5">
    <source>
        <dbReference type="Proteomes" id="UP000007800"/>
    </source>
</evidence>
<dbReference type="PROSITE" id="PS50191">
    <property type="entry name" value="CRAL_TRIO"/>
    <property type="match status" value="1"/>
</dbReference>
<dbReference type="Pfam" id="PF00650">
    <property type="entry name" value="CRAL_TRIO"/>
    <property type="match status" value="1"/>
</dbReference>
<dbReference type="Gene3D" id="3.40.525.10">
    <property type="entry name" value="CRAL-TRIO lipid binding domain"/>
    <property type="match status" value="1"/>
</dbReference>
<dbReference type="CDD" id="cd00170">
    <property type="entry name" value="SEC14"/>
    <property type="match status" value="1"/>
</dbReference>
<dbReference type="SUPFAM" id="SSF52087">
    <property type="entry name" value="CRAL/TRIO domain"/>
    <property type="match status" value="1"/>
</dbReference>
<dbReference type="InterPro" id="IPR036865">
    <property type="entry name" value="CRAL-TRIO_dom_sf"/>
</dbReference>
<name>C5KIB2_PERM5</name>
<feature type="domain" description="CRAL-TRIO" evidence="3">
    <location>
        <begin position="337"/>
        <end position="504"/>
    </location>
</feature>
<dbReference type="InterPro" id="IPR001251">
    <property type="entry name" value="CRAL-TRIO_dom"/>
</dbReference>
<reference evidence="4 5" key="1">
    <citation type="submission" date="2008-07" db="EMBL/GenBank/DDBJ databases">
        <authorList>
            <person name="El-Sayed N."/>
            <person name="Caler E."/>
            <person name="Inman J."/>
            <person name="Amedeo P."/>
            <person name="Hass B."/>
            <person name="Wortman J."/>
        </authorList>
    </citation>
    <scope>NUCLEOTIDE SEQUENCE [LARGE SCALE GENOMIC DNA]</scope>
    <source>
        <strain evidence="5">ATCC 50983 / TXsc</strain>
    </source>
</reference>
<dbReference type="RefSeq" id="XP_002783979.1">
    <property type="nucleotide sequence ID" value="XM_002783933.1"/>
</dbReference>
<dbReference type="OrthoDB" id="75724at2759"/>
<feature type="compositionally biased region" description="Low complexity" evidence="1">
    <location>
        <begin position="533"/>
        <end position="545"/>
    </location>
</feature>
<protein>
    <recommendedName>
        <fullName evidence="3">CRAL-TRIO domain-containing protein</fullName>
    </recommendedName>
</protein>
<keyword evidence="2" id="KW-1133">Transmembrane helix</keyword>
<proteinExistence type="predicted"/>
<organism evidence="5">
    <name type="scientific">Perkinsus marinus (strain ATCC 50983 / TXsc)</name>
    <dbReference type="NCBI Taxonomy" id="423536"/>
    <lineage>
        <taxon>Eukaryota</taxon>
        <taxon>Sar</taxon>
        <taxon>Alveolata</taxon>
        <taxon>Perkinsozoa</taxon>
        <taxon>Perkinsea</taxon>
        <taxon>Perkinsida</taxon>
        <taxon>Perkinsidae</taxon>
        <taxon>Perkinsus</taxon>
    </lineage>
</organism>
<evidence type="ECO:0000256" key="2">
    <source>
        <dbReference type="SAM" id="Phobius"/>
    </source>
</evidence>
<evidence type="ECO:0000256" key="1">
    <source>
        <dbReference type="SAM" id="MobiDB-lite"/>
    </source>
</evidence>
<feature type="region of interest" description="Disordered" evidence="1">
    <location>
        <begin position="529"/>
        <end position="566"/>
    </location>
</feature>
<dbReference type="AlphaFoldDB" id="C5KIB2"/>
<accession>C5KIB2</accession>
<evidence type="ECO:0000313" key="4">
    <source>
        <dbReference type="EMBL" id="EER15775.1"/>
    </source>
</evidence>
<dbReference type="Proteomes" id="UP000007800">
    <property type="component" value="Unassembled WGS sequence"/>
</dbReference>
<keyword evidence="2" id="KW-0812">Transmembrane</keyword>
<dbReference type="GeneID" id="9060458"/>
<feature type="transmembrane region" description="Helical" evidence="2">
    <location>
        <begin position="78"/>
        <end position="97"/>
    </location>
</feature>
<keyword evidence="5" id="KW-1185">Reference proteome</keyword>
<sequence length="566" mass="63137">MYFPNEGLTPAEYRADTRPPTATHAEFQHNMDINRLTNSIRTYSFIWLVVGMVGVFDSVVSIITYGKAQEMYYVSPSSMYLLRSIILCCASFLLLVWEIRESKMATVMSCILYLSYAPLLLLELIADLSCSGSKSADTSSIFYSCQPFQEYDGYTLVYKVHTAVLCAFAMYMGWLLCNYIKKNEGIKKQRRESSTLRAARAKWRATSDAMIAAASSKRNTLPLVTPRRGRVDSMQSFYTVSGSDLNEPLLERMENGEMMPSIEVPMLCKDDDDLTPDELLCIRELRERLKNSELTRRYVTHDWLKLAWSRNLDVDKAEALARRHEDLLKKLPIREITESEIQRNFSAGFSVKAGRDLDGRPMGWVRMRFMSPATIPILCGVKSTWMALDAALADPASVRLGACLVYDFAGIGMKNITLNVGDIKKGALAVGLGHISHISRVMFVDAPFIFRAAWAAVSPLLPSSLTNVVTFLNTTHDGDVEWCAGVCDPAELPAYLGGEVDGDYYSWLTTRLAGSHLAYREYWPTPSGPEDISSASTSGSASPPTARQPLHDTTLPGGIVDHETRF</sequence>
<feature type="transmembrane region" description="Helical" evidence="2">
    <location>
        <begin position="45"/>
        <end position="66"/>
    </location>
</feature>
<dbReference type="InParanoid" id="C5KIB2"/>
<keyword evidence="2" id="KW-0472">Membrane</keyword>